<dbReference type="HAMAP" id="MF_01471">
    <property type="entry name" value="Cas2"/>
    <property type="match status" value="1"/>
</dbReference>
<dbReference type="Proteomes" id="UP000178419">
    <property type="component" value="Unassembled WGS sequence"/>
</dbReference>
<dbReference type="InterPro" id="IPR013225">
    <property type="entry name" value="PaaX_C"/>
</dbReference>
<evidence type="ECO:0000313" key="10">
    <source>
        <dbReference type="EMBL" id="OGM21325.1"/>
    </source>
</evidence>
<dbReference type="GO" id="GO:0006351">
    <property type="term" value="P:DNA-templated transcription"/>
    <property type="evidence" value="ECO:0007669"/>
    <property type="project" value="TreeGrafter"/>
</dbReference>
<dbReference type="Pfam" id="PF08223">
    <property type="entry name" value="PaaX_C"/>
    <property type="match status" value="1"/>
</dbReference>
<reference evidence="10 11" key="1">
    <citation type="journal article" date="2016" name="Nat. Commun.">
        <title>Thousands of microbial genomes shed light on interconnected biogeochemical processes in an aquifer system.</title>
        <authorList>
            <person name="Anantharaman K."/>
            <person name="Brown C.T."/>
            <person name="Hug L.A."/>
            <person name="Sharon I."/>
            <person name="Castelle C.J."/>
            <person name="Probst A.J."/>
            <person name="Thomas B.C."/>
            <person name="Singh A."/>
            <person name="Wilkins M.J."/>
            <person name="Karaoz U."/>
            <person name="Brodie E.L."/>
            <person name="Williams K.H."/>
            <person name="Hubbard S.S."/>
            <person name="Banfield J.F."/>
        </authorList>
    </citation>
    <scope>NUCLEOTIDE SEQUENCE [LARGE SCALE GENOMIC DNA]</scope>
</reference>
<comment type="caution">
    <text evidence="10">The sequence shown here is derived from an EMBL/GenBank/DDBJ whole genome shotgun (WGS) entry which is preliminary data.</text>
</comment>
<evidence type="ECO:0000256" key="1">
    <source>
        <dbReference type="ARBA" id="ARBA00022722"/>
    </source>
</evidence>
<comment type="cofactor">
    <cofactor evidence="7">
        <name>Mg(2+)</name>
        <dbReference type="ChEBI" id="CHEBI:18420"/>
    </cofactor>
</comment>
<dbReference type="GO" id="GO:0004521">
    <property type="term" value="F:RNA endonuclease activity"/>
    <property type="evidence" value="ECO:0007669"/>
    <property type="project" value="InterPro"/>
</dbReference>
<sequence>MSKLYGIKDWILLTAAVSVDAFQEIRLVGDLIPSLVEARYGFLPPNFKKESYFSYVSRLLKTGDINKKLDKKGTVYLELTSQGKKNLIRRFPIFFKAKWDGTFMVVVFDIPEETRRARDDLREKLKELGFGKLQESVWISPYHFEEDLKEFLQETGYLDYVFVMRATRILGKSLKEKAGDIWRLKDLNSEYEKIILEADRILKGESDVIGLKKIWDGYFKVLAKDPILPSEFLPSDWKRKDAYEMLQNLSHTLIKNTRSFKNNQ</sequence>
<evidence type="ECO:0000256" key="6">
    <source>
        <dbReference type="ARBA" id="ARBA00023118"/>
    </source>
</evidence>
<feature type="domain" description="Transcriptional repressor PaaX-like C-terminal" evidence="8">
    <location>
        <begin position="213"/>
        <end position="260"/>
    </location>
</feature>
<comment type="subunit">
    <text evidence="7">Homodimer, forms a heterotetramer with a Cas1 homodimer.</text>
</comment>
<dbReference type="NCBIfam" id="TIGR01573">
    <property type="entry name" value="cas2"/>
    <property type="match status" value="1"/>
</dbReference>
<dbReference type="InterPro" id="IPR048846">
    <property type="entry name" value="PaaX-like_central"/>
</dbReference>
<dbReference type="GO" id="GO:0051607">
    <property type="term" value="P:defense response to virus"/>
    <property type="evidence" value="ECO:0007669"/>
    <property type="project" value="UniProtKB-UniRule"/>
</dbReference>
<evidence type="ECO:0000256" key="2">
    <source>
        <dbReference type="ARBA" id="ARBA00022723"/>
    </source>
</evidence>
<comment type="function">
    <text evidence="7">CRISPR (clustered regularly interspaced short palindromic repeat), is an adaptive immune system that provides protection against mobile genetic elements (viruses, transposable elements and conjugative plasmids). CRISPR clusters contain sequences complementary to antecedent mobile elements and target invading nucleic acids. CRISPR clusters are transcribed and processed into CRISPR RNA (crRNA). Functions as a ssRNA-specific endoribonuclease. Involved in the integration of spacer DNA into the CRISPR cassette.</text>
</comment>
<dbReference type="GO" id="GO:0016787">
    <property type="term" value="F:hydrolase activity"/>
    <property type="evidence" value="ECO:0007669"/>
    <property type="project" value="UniProtKB-KW"/>
</dbReference>
<keyword evidence="4 7" id="KW-0378">Hydrolase</keyword>
<evidence type="ECO:0000256" key="5">
    <source>
        <dbReference type="ARBA" id="ARBA00022842"/>
    </source>
</evidence>
<dbReference type="EC" id="3.1.-.-" evidence="7"/>
<dbReference type="PANTHER" id="PTHR30319:SF1">
    <property type="entry name" value="TRANSCRIPTIONAL REPRESSOR PAAX"/>
    <property type="match status" value="1"/>
</dbReference>
<dbReference type="AlphaFoldDB" id="A0A1F7Y445"/>
<name>A0A1F7Y445_9BACT</name>
<dbReference type="GO" id="GO:0043571">
    <property type="term" value="P:maintenance of CRISPR repeat elements"/>
    <property type="evidence" value="ECO:0007669"/>
    <property type="project" value="UniProtKB-UniRule"/>
</dbReference>
<keyword evidence="1 7" id="KW-0540">Nuclease</keyword>
<evidence type="ECO:0000313" key="11">
    <source>
        <dbReference type="Proteomes" id="UP000178419"/>
    </source>
</evidence>
<protein>
    <recommendedName>
        <fullName evidence="7">CRISPR-associated endoribonuclease Cas2</fullName>
        <ecNumber evidence="7">3.1.-.-</ecNumber>
    </recommendedName>
</protein>
<organism evidence="10 11">
    <name type="scientific">Candidatus Woesebacteria bacterium RIFCSPHIGHO2_01_FULL_38_9</name>
    <dbReference type="NCBI Taxonomy" id="1802492"/>
    <lineage>
        <taxon>Bacteria</taxon>
        <taxon>Candidatus Woeseibacteriota</taxon>
    </lineage>
</organism>
<evidence type="ECO:0000256" key="3">
    <source>
        <dbReference type="ARBA" id="ARBA00022759"/>
    </source>
</evidence>
<comment type="similarity">
    <text evidence="7">Belongs to the CRISPR-associated endoribonuclease Cas2 protein family.</text>
</comment>
<dbReference type="PANTHER" id="PTHR30319">
    <property type="entry name" value="PHENYLACETIC ACID REGULATOR-RELATED TRANSCRIPTIONAL REPRESSOR"/>
    <property type="match status" value="1"/>
</dbReference>
<proteinExistence type="inferred from homology"/>
<keyword evidence="2 7" id="KW-0479">Metal-binding</keyword>
<accession>A0A1F7Y445</accession>
<gene>
    <name evidence="7" type="primary">cas2</name>
    <name evidence="10" type="ORF">A2714_00595</name>
</gene>
<keyword evidence="5 7" id="KW-0460">Magnesium</keyword>
<feature type="binding site" evidence="7">
    <location>
        <position position="109"/>
    </location>
    <ligand>
        <name>Mg(2+)</name>
        <dbReference type="ChEBI" id="CHEBI:18420"/>
        <note>catalytic</note>
    </ligand>
</feature>
<dbReference type="EMBL" id="MGGE01000020">
    <property type="protein sequence ID" value="OGM21325.1"/>
    <property type="molecule type" value="Genomic_DNA"/>
</dbReference>
<dbReference type="Gene3D" id="3.30.70.2650">
    <property type="match status" value="1"/>
</dbReference>
<dbReference type="InterPro" id="IPR021127">
    <property type="entry name" value="CRISPR_associated_Cas2"/>
</dbReference>
<evidence type="ECO:0000256" key="7">
    <source>
        <dbReference type="HAMAP-Rule" id="MF_01471"/>
    </source>
</evidence>
<keyword evidence="6 7" id="KW-0051">Antiviral defense</keyword>
<keyword evidence="3 7" id="KW-0255">Endonuclease</keyword>
<feature type="domain" description="Transcriptional repressor PaaX-like central Cas2-like" evidence="9">
    <location>
        <begin position="97"/>
        <end position="174"/>
    </location>
</feature>
<dbReference type="GO" id="GO:0046872">
    <property type="term" value="F:metal ion binding"/>
    <property type="evidence" value="ECO:0007669"/>
    <property type="project" value="UniProtKB-UniRule"/>
</dbReference>
<evidence type="ECO:0000256" key="4">
    <source>
        <dbReference type="ARBA" id="ARBA00022801"/>
    </source>
</evidence>
<evidence type="ECO:0000259" key="9">
    <source>
        <dbReference type="Pfam" id="PF20803"/>
    </source>
</evidence>
<dbReference type="Pfam" id="PF20803">
    <property type="entry name" value="PaaX_M"/>
    <property type="match status" value="1"/>
</dbReference>
<evidence type="ECO:0000259" key="8">
    <source>
        <dbReference type="Pfam" id="PF08223"/>
    </source>
</evidence>